<name>A0ABS7FPJ1_9ACTN</name>
<dbReference type="EMBL" id="JAIBOA010000004">
    <property type="protein sequence ID" value="MBW8482308.1"/>
    <property type="molecule type" value="Genomic_DNA"/>
</dbReference>
<dbReference type="Gene3D" id="3.10.180.10">
    <property type="entry name" value="2,3-Dihydroxybiphenyl 1,2-Dioxygenase, domain 1"/>
    <property type="match status" value="1"/>
</dbReference>
<dbReference type="Proteomes" id="UP000774570">
    <property type="component" value="Unassembled WGS sequence"/>
</dbReference>
<comment type="caution">
    <text evidence="2">The sequence shown here is derived from an EMBL/GenBank/DDBJ whole genome shotgun (WGS) entry which is preliminary data.</text>
</comment>
<feature type="region of interest" description="Disordered" evidence="1">
    <location>
        <begin position="38"/>
        <end position="75"/>
    </location>
</feature>
<proteinExistence type="predicted"/>
<accession>A0ABS7FPJ1</accession>
<evidence type="ECO:0008006" key="4">
    <source>
        <dbReference type="Google" id="ProtNLM"/>
    </source>
</evidence>
<feature type="compositionally biased region" description="Basic and acidic residues" evidence="1">
    <location>
        <begin position="38"/>
        <end position="53"/>
    </location>
</feature>
<gene>
    <name evidence="2" type="ORF">K1Y72_08045</name>
</gene>
<organism evidence="2 3">
    <name type="scientific">Actinomadura parmotrematis</name>
    <dbReference type="NCBI Taxonomy" id="2864039"/>
    <lineage>
        <taxon>Bacteria</taxon>
        <taxon>Bacillati</taxon>
        <taxon>Actinomycetota</taxon>
        <taxon>Actinomycetes</taxon>
        <taxon>Streptosporangiales</taxon>
        <taxon>Thermomonosporaceae</taxon>
        <taxon>Actinomadura</taxon>
    </lineage>
</organism>
<evidence type="ECO:0000313" key="2">
    <source>
        <dbReference type="EMBL" id="MBW8482308.1"/>
    </source>
</evidence>
<dbReference type="RefSeq" id="WP_220164756.1">
    <property type="nucleotide sequence ID" value="NZ_JAIBOA010000004.1"/>
</dbReference>
<evidence type="ECO:0000256" key="1">
    <source>
        <dbReference type="SAM" id="MobiDB-lite"/>
    </source>
</evidence>
<reference evidence="2 3" key="1">
    <citation type="submission" date="2021-07" db="EMBL/GenBank/DDBJ databases">
        <title>Actinomadura sp. PM05-2 isolated from lichen.</title>
        <authorList>
            <person name="Somphong A."/>
            <person name="Phongsopitanun W."/>
            <person name="Tanasupawat S."/>
            <person name="Peongsungnone V."/>
        </authorList>
    </citation>
    <scope>NUCLEOTIDE SEQUENCE [LARGE SCALE GENOMIC DNA]</scope>
    <source>
        <strain evidence="2 3">PM05-2</strain>
    </source>
</reference>
<dbReference type="InterPro" id="IPR029068">
    <property type="entry name" value="Glyas_Bleomycin-R_OHBP_Dase"/>
</dbReference>
<keyword evidence="3" id="KW-1185">Reference proteome</keyword>
<dbReference type="SUPFAM" id="SSF54593">
    <property type="entry name" value="Glyoxalase/Bleomycin resistance protein/Dihydroxybiphenyl dioxygenase"/>
    <property type="match status" value="1"/>
</dbReference>
<sequence length="75" mass="8055">MAVRGIDHVGVTVPEIGRATAFFAAVLDARVLYDALRREDGPNDGPATERRLGEPQPLPGPEAGARNRMVCCRTP</sequence>
<evidence type="ECO:0000313" key="3">
    <source>
        <dbReference type="Proteomes" id="UP000774570"/>
    </source>
</evidence>
<protein>
    <recommendedName>
        <fullName evidence="4">VOC domain-containing protein</fullName>
    </recommendedName>
</protein>